<sequence>MLCRLKTETRIEWITIHITTASSRGYGAVLSKSQACLSVCSMGSSGQRLAQGSSNNEITGTFMDPLGRPLFLPGIVTYVGTISVEYAVFCLETRRIITITHAACAFSLSVILRFWFDVMDRINRRNITGIAITRVDMHGHAGI</sequence>
<evidence type="ECO:0000313" key="2">
    <source>
        <dbReference type="EMBL" id="EYE97608.1"/>
    </source>
</evidence>
<evidence type="ECO:0000256" key="1">
    <source>
        <dbReference type="SAM" id="Phobius"/>
    </source>
</evidence>
<organism evidence="2 3">
    <name type="scientific">Aspergillus ruber (strain CBS 135680)</name>
    <dbReference type="NCBI Taxonomy" id="1388766"/>
    <lineage>
        <taxon>Eukaryota</taxon>
        <taxon>Fungi</taxon>
        <taxon>Dikarya</taxon>
        <taxon>Ascomycota</taxon>
        <taxon>Pezizomycotina</taxon>
        <taxon>Eurotiomycetes</taxon>
        <taxon>Eurotiomycetidae</taxon>
        <taxon>Eurotiales</taxon>
        <taxon>Aspergillaceae</taxon>
        <taxon>Aspergillus</taxon>
        <taxon>Aspergillus subgen. Aspergillus</taxon>
    </lineage>
</organism>
<evidence type="ECO:0000313" key="3">
    <source>
        <dbReference type="Proteomes" id="UP000019804"/>
    </source>
</evidence>
<dbReference type="EMBL" id="KK088415">
    <property type="protein sequence ID" value="EYE97608.1"/>
    <property type="molecule type" value="Genomic_DNA"/>
</dbReference>
<name>A0A017SKX5_ASPRC</name>
<feature type="transmembrane region" description="Helical" evidence="1">
    <location>
        <begin position="95"/>
        <end position="116"/>
    </location>
</feature>
<protein>
    <submittedName>
        <fullName evidence="2">Uncharacterized protein</fullName>
    </submittedName>
</protein>
<dbReference type="HOGENOM" id="CLU_1805774_0_0_1"/>
<proteinExistence type="predicted"/>
<accession>A0A017SKX5</accession>
<gene>
    <name evidence="2" type="ORF">EURHEDRAFT_300484</name>
</gene>
<dbReference type="Proteomes" id="UP000019804">
    <property type="component" value="Unassembled WGS sequence"/>
</dbReference>
<keyword evidence="1" id="KW-0812">Transmembrane</keyword>
<dbReference type="RefSeq" id="XP_040641296.1">
    <property type="nucleotide sequence ID" value="XM_040778268.1"/>
</dbReference>
<dbReference type="AlphaFoldDB" id="A0A017SKX5"/>
<dbReference type="GeneID" id="63693392"/>
<reference evidence="3" key="1">
    <citation type="journal article" date="2014" name="Nat. Commun.">
        <title>Genomic adaptations of the halophilic Dead Sea filamentous fungus Eurotium rubrum.</title>
        <authorList>
            <person name="Kis-Papo T."/>
            <person name="Weig A.R."/>
            <person name="Riley R."/>
            <person name="Persoh D."/>
            <person name="Salamov A."/>
            <person name="Sun H."/>
            <person name="Lipzen A."/>
            <person name="Wasser S.P."/>
            <person name="Rambold G."/>
            <person name="Grigoriev I.V."/>
            <person name="Nevo E."/>
        </authorList>
    </citation>
    <scope>NUCLEOTIDE SEQUENCE [LARGE SCALE GENOMIC DNA]</scope>
    <source>
        <strain evidence="3">CBS 135680</strain>
    </source>
</reference>
<feature type="transmembrane region" description="Helical" evidence="1">
    <location>
        <begin position="70"/>
        <end position="89"/>
    </location>
</feature>
<keyword evidence="1" id="KW-1133">Transmembrane helix</keyword>
<keyword evidence="1" id="KW-0472">Membrane</keyword>
<keyword evidence="3" id="KW-1185">Reference proteome</keyword>